<dbReference type="EMBL" id="JACEIK010000854">
    <property type="protein sequence ID" value="MCD7463019.1"/>
    <property type="molecule type" value="Genomic_DNA"/>
</dbReference>
<reference evidence="2 3" key="1">
    <citation type="journal article" date="2021" name="BMC Genomics">
        <title>Datura genome reveals duplications of psychoactive alkaloid biosynthetic genes and high mutation rate following tissue culture.</title>
        <authorList>
            <person name="Rajewski A."/>
            <person name="Carter-House D."/>
            <person name="Stajich J."/>
            <person name="Litt A."/>
        </authorList>
    </citation>
    <scope>NUCLEOTIDE SEQUENCE [LARGE SCALE GENOMIC DNA]</scope>
    <source>
        <strain evidence="2">AR-01</strain>
    </source>
</reference>
<dbReference type="PANTHER" id="PTHR31100:SF14">
    <property type="entry name" value="AT-HOOK MOTIF NUCLEAR-LOCALIZED PROTEIN 15"/>
    <property type="match status" value="1"/>
</dbReference>
<proteinExistence type="predicted"/>
<dbReference type="PANTHER" id="PTHR31100">
    <property type="entry name" value="AT-HOOK MOTIF NUCLEAR-LOCALIZED PROTEIN 15"/>
    <property type="match status" value="1"/>
</dbReference>
<feature type="region of interest" description="Disordered" evidence="1">
    <location>
        <begin position="104"/>
        <end position="135"/>
    </location>
</feature>
<evidence type="ECO:0008006" key="4">
    <source>
        <dbReference type="Google" id="ProtNLM"/>
    </source>
</evidence>
<evidence type="ECO:0000313" key="2">
    <source>
        <dbReference type="EMBL" id="MCD7463019.1"/>
    </source>
</evidence>
<gene>
    <name evidence="2" type="ORF">HAX54_049804</name>
</gene>
<dbReference type="InterPro" id="IPR014476">
    <property type="entry name" value="AHL15-29"/>
</dbReference>
<dbReference type="Proteomes" id="UP000823775">
    <property type="component" value="Unassembled WGS sequence"/>
</dbReference>
<comment type="caution">
    <text evidence="2">The sequence shown here is derived from an EMBL/GenBank/DDBJ whole genome shotgun (WGS) entry which is preliminary data.</text>
</comment>
<organism evidence="2 3">
    <name type="scientific">Datura stramonium</name>
    <name type="common">Jimsonweed</name>
    <name type="synonym">Common thornapple</name>
    <dbReference type="NCBI Taxonomy" id="4076"/>
    <lineage>
        <taxon>Eukaryota</taxon>
        <taxon>Viridiplantae</taxon>
        <taxon>Streptophyta</taxon>
        <taxon>Embryophyta</taxon>
        <taxon>Tracheophyta</taxon>
        <taxon>Spermatophyta</taxon>
        <taxon>Magnoliopsida</taxon>
        <taxon>eudicotyledons</taxon>
        <taxon>Gunneridae</taxon>
        <taxon>Pentapetalae</taxon>
        <taxon>asterids</taxon>
        <taxon>lamiids</taxon>
        <taxon>Solanales</taxon>
        <taxon>Solanaceae</taxon>
        <taxon>Solanoideae</taxon>
        <taxon>Datureae</taxon>
        <taxon>Datura</taxon>
    </lineage>
</organism>
<protein>
    <recommendedName>
        <fullName evidence="4">PPC domain-containing protein</fullName>
    </recommendedName>
</protein>
<sequence>MHRHFREPSRPWRFRFERQRGSDERDVTAAGCGWRQSHCTEDSRFCHSRCVSRAPNSPAGATGLTVYLAGSQGQVVGGNVVGELMASGPVMVIAATFTNATFERLPLEEDEKEENDADDPSPSSSMPMYNLPTNVLPNDQMTHEVFWAPPPSRPPPYS</sequence>
<evidence type="ECO:0000313" key="3">
    <source>
        <dbReference type="Proteomes" id="UP000823775"/>
    </source>
</evidence>
<keyword evidence="3" id="KW-1185">Reference proteome</keyword>
<dbReference type="SUPFAM" id="SSF117856">
    <property type="entry name" value="AF0104/ALDC/Ptd012-like"/>
    <property type="match status" value="1"/>
</dbReference>
<evidence type="ECO:0000256" key="1">
    <source>
        <dbReference type="SAM" id="MobiDB-lite"/>
    </source>
</evidence>
<name>A0ABS8SVG4_DATST</name>
<accession>A0ABS8SVG4</accession>
<feature type="compositionally biased region" description="Acidic residues" evidence="1">
    <location>
        <begin position="108"/>
        <end position="119"/>
    </location>
</feature>